<dbReference type="AlphaFoldDB" id="A0A101J219"/>
<comment type="caution">
    <text evidence="1">The sequence shown here is derived from an EMBL/GenBank/DDBJ whole genome shotgun (WGS) entry which is preliminary data.</text>
</comment>
<dbReference type="EMBL" id="LGHE01000014">
    <property type="protein sequence ID" value="KUL05376.1"/>
    <property type="molecule type" value="Genomic_DNA"/>
</dbReference>
<evidence type="ECO:0000313" key="2">
    <source>
        <dbReference type="Proteomes" id="UP000054598"/>
    </source>
</evidence>
<dbReference type="Proteomes" id="UP000054598">
    <property type="component" value="Unassembled WGS sequence"/>
</dbReference>
<reference evidence="2" key="1">
    <citation type="journal article" date="2015" name="MBio">
        <title>Genome-Resolved Metagenomic Analysis Reveals Roles for Candidate Phyla and Other Microbial Community Members in Biogeochemical Transformations in Oil Reservoirs.</title>
        <authorList>
            <person name="Hu P."/>
            <person name="Tom L."/>
            <person name="Singh A."/>
            <person name="Thomas B.C."/>
            <person name="Baker B.J."/>
            <person name="Piceno Y.M."/>
            <person name="Andersen G.L."/>
            <person name="Banfield J.F."/>
        </authorList>
    </citation>
    <scope>NUCLEOTIDE SEQUENCE [LARGE SCALE GENOMIC DNA]</scope>
</reference>
<sequence length="106" mass="12207">MLCGRWGACREAGPGEGPVGERGRCATTIARPLQPYRMERRSEREWIKIRQRRVIDEAEYYADRLYETQRAATTYARQLQGRGDEVLVLPTVHAGGHRGYAVFVRR</sequence>
<proteinExistence type="predicted"/>
<protein>
    <submittedName>
        <fullName evidence="1">Uncharacterized protein</fullName>
    </submittedName>
</protein>
<gene>
    <name evidence="1" type="ORF">XE10_0225</name>
</gene>
<dbReference type="PATRIC" id="fig|2198.3.peg.2091"/>
<name>A0A101J219_9EURY</name>
<evidence type="ECO:0000313" key="1">
    <source>
        <dbReference type="EMBL" id="KUL05376.1"/>
    </source>
</evidence>
<accession>A0A101J219</accession>
<organism evidence="1 2">
    <name type="scientific">Methanoculleus marisnigri</name>
    <dbReference type="NCBI Taxonomy" id="2198"/>
    <lineage>
        <taxon>Archaea</taxon>
        <taxon>Methanobacteriati</taxon>
        <taxon>Methanobacteriota</taxon>
        <taxon>Stenosarchaea group</taxon>
        <taxon>Methanomicrobia</taxon>
        <taxon>Methanomicrobiales</taxon>
        <taxon>Methanomicrobiaceae</taxon>
        <taxon>Methanoculleus</taxon>
    </lineage>
</organism>